<evidence type="ECO:0000313" key="2">
    <source>
        <dbReference type="Proteomes" id="UP001148737"/>
    </source>
</evidence>
<gene>
    <name evidence="1" type="ORF">NLG97_g10908</name>
</gene>
<evidence type="ECO:0000313" key="1">
    <source>
        <dbReference type="EMBL" id="KAJ3472538.1"/>
    </source>
</evidence>
<organism evidence="1 2">
    <name type="scientific">Lecanicillium saksenae</name>
    <dbReference type="NCBI Taxonomy" id="468837"/>
    <lineage>
        <taxon>Eukaryota</taxon>
        <taxon>Fungi</taxon>
        <taxon>Dikarya</taxon>
        <taxon>Ascomycota</taxon>
        <taxon>Pezizomycotina</taxon>
        <taxon>Sordariomycetes</taxon>
        <taxon>Hypocreomycetidae</taxon>
        <taxon>Hypocreales</taxon>
        <taxon>Cordycipitaceae</taxon>
        <taxon>Lecanicillium</taxon>
    </lineage>
</organism>
<proteinExistence type="predicted"/>
<protein>
    <submittedName>
        <fullName evidence="1">Uncharacterized protein</fullName>
    </submittedName>
</protein>
<dbReference type="EMBL" id="JANAKD010003042">
    <property type="protein sequence ID" value="KAJ3472538.1"/>
    <property type="molecule type" value="Genomic_DNA"/>
</dbReference>
<accession>A0ACC1QF13</accession>
<sequence>MLSLLSCLSLVSTVAAGGFGPISTNSAAGVAGGQIACDAAPVGSFFAGLKPPFPTNSWWAPYAAPPGNATAAGPFPYESSLDGSGVRFGISTNRQFDGTSVKQPTQVDWHASFAEHNGAFENHKATSFDTQAVTVRYFQNDATMDTYLVPGSPYMTFKYSGATPVFTTGNGGIKSFNGKALATGESSKHNSHSHQTISC</sequence>
<reference evidence="1" key="1">
    <citation type="submission" date="2022-07" db="EMBL/GenBank/DDBJ databases">
        <title>Genome Sequence of Lecanicillium saksenae.</title>
        <authorList>
            <person name="Buettner E."/>
        </authorList>
    </citation>
    <scope>NUCLEOTIDE SEQUENCE</scope>
    <source>
        <strain evidence="1">VT-O1</strain>
    </source>
</reference>
<dbReference type="Proteomes" id="UP001148737">
    <property type="component" value="Unassembled WGS sequence"/>
</dbReference>
<name>A0ACC1QF13_9HYPO</name>
<comment type="caution">
    <text evidence="1">The sequence shown here is derived from an EMBL/GenBank/DDBJ whole genome shotgun (WGS) entry which is preliminary data.</text>
</comment>
<keyword evidence="2" id="KW-1185">Reference proteome</keyword>